<dbReference type="PANTHER" id="PTHR14790:SF15">
    <property type="entry name" value="RECQ-MEDIATED GENOME INSTABILITY PROTEIN 1"/>
    <property type="match status" value="1"/>
</dbReference>
<evidence type="ECO:0000256" key="3">
    <source>
        <dbReference type="SAM" id="MobiDB-lite"/>
    </source>
</evidence>
<dbReference type="Pfam" id="PF08585">
    <property type="entry name" value="RMI1_N_C"/>
    <property type="match status" value="1"/>
</dbReference>
<feature type="region of interest" description="Disordered" evidence="3">
    <location>
        <begin position="114"/>
        <end position="134"/>
    </location>
</feature>
<comment type="similarity">
    <text evidence="1">Belongs to the RMI1 family.</text>
</comment>
<dbReference type="InterPro" id="IPR042470">
    <property type="entry name" value="RMI1_N_C_sf"/>
</dbReference>
<accession>A0A1B6HAE7</accession>
<dbReference type="PANTHER" id="PTHR14790">
    <property type="entry name" value="RECQ-MEDIATED GENOME INSTABILITY PROTEIN 1 RMI1"/>
    <property type="match status" value="1"/>
</dbReference>
<reference evidence="5" key="1">
    <citation type="submission" date="2015-11" db="EMBL/GenBank/DDBJ databases">
        <title>De novo transcriptome assembly of four potential Pierce s Disease insect vectors from Arizona vineyards.</title>
        <authorList>
            <person name="Tassone E.E."/>
        </authorList>
    </citation>
    <scope>NUCLEOTIDE SEQUENCE</scope>
</reference>
<dbReference type="GO" id="GO:0000724">
    <property type="term" value="P:double-strand break repair via homologous recombination"/>
    <property type="evidence" value="ECO:0007669"/>
    <property type="project" value="TreeGrafter"/>
</dbReference>
<dbReference type="GO" id="GO:0000712">
    <property type="term" value="P:resolution of meiotic recombination intermediates"/>
    <property type="evidence" value="ECO:0007669"/>
    <property type="project" value="TreeGrafter"/>
</dbReference>
<gene>
    <name evidence="5" type="ORF">g.27159</name>
</gene>
<evidence type="ECO:0000256" key="1">
    <source>
        <dbReference type="ARBA" id="ARBA00006395"/>
    </source>
</evidence>
<dbReference type="GO" id="GO:0016604">
    <property type="term" value="C:nuclear body"/>
    <property type="evidence" value="ECO:0007669"/>
    <property type="project" value="TreeGrafter"/>
</dbReference>
<dbReference type="SMART" id="SM01161">
    <property type="entry name" value="DUF1767"/>
    <property type="match status" value="1"/>
</dbReference>
<feature type="domain" description="RecQ mediated genome instability protein 1 OB-fold" evidence="4">
    <location>
        <begin position="73"/>
        <end position="170"/>
    </location>
</feature>
<evidence type="ECO:0000259" key="4">
    <source>
        <dbReference type="Pfam" id="PF08585"/>
    </source>
</evidence>
<protein>
    <recommendedName>
        <fullName evidence="2">RecQ-mediated genome instability protein 1</fullName>
    </recommendedName>
</protein>
<dbReference type="Gene3D" id="2.40.50.770">
    <property type="entry name" value="RecQ-mediated genome instability protein Rmi1, C-terminal domain"/>
    <property type="match status" value="1"/>
</dbReference>
<sequence length="171" mass="19568">MGFNMNISEAESVCRYLRSREIQMLPNNEWLLNCMDWYRSHPELVHVYGSLQDYVCIQWLLADLQDVQHGCLPTNCNNGNLELSGKYTVQINWIRDIGQSCYSQLRAAQNINEAESNDSVSADEPKKQSWEPNPKRVLMMEISDGLTTLKAMEYAPIPKLTEPFLPGLKVA</sequence>
<dbReference type="InterPro" id="IPR013894">
    <property type="entry name" value="RMI1_OB"/>
</dbReference>
<dbReference type="EMBL" id="GECU01036031">
    <property type="protein sequence ID" value="JAS71675.1"/>
    <property type="molecule type" value="Transcribed_RNA"/>
</dbReference>
<dbReference type="GO" id="GO:0031422">
    <property type="term" value="C:RecQ family helicase-topoisomerase III complex"/>
    <property type="evidence" value="ECO:0007669"/>
    <property type="project" value="TreeGrafter"/>
</dbReference>
<evidence type="ECO:0000313" key="5">
    <source>
        <dbReference type="EMBL" id="JAS71675.1"/>
    </source>
</evidence>
<evidence type="ECO:0000256" key="2">
    <source>
        <dbReference type="ARBA" id="ARBA00018987"/>
    </source>
</evidence>
<organism evidence="5">
    <name type="scientific">Homalodisca liturata</name>
    <dbReference type="NCBI Taxonomy" id="320908"/>
    <lineage>
        <taxon>Eukaryota</taxon>
        <taxon>Metazoa</taxon>
        <taxon>Ecdysozoa</taxon>
        <taxon>Arthropoda</taxon>
        <taxon>Hexapoda</taxon>
        <taxon>Insecta</taxon>
        <taxon>Pterygota</taxon>
        <taxon>Neoptera</taxon>
        <taxon>Paraneoptera</taxon>
        <taxon>Hemiptera</taxon>
        <taxon>Auchenorrhyncha</taxon>
        <taxon>Membracoidea</taxon>
        <taxon>Cicadellidae</taxon>
        <taxon>Cicadellinae</taxon>
        <taxon>Proconiini</taxon>
        <taxon>Homalodisca</taxon>
    </lineage>
</organism>
<proteinExistence type="inferred from homology"/>
<name>A0A1B6HAE7_9HEMI</name>
<dbReference type="AlphaFoldDB" id="A0A1B6HAE7"/>